<evidence type="ECO:0000313" key="3">
    <source>
        <dbReference type="Proteomes" id="UP000277300"/>
    </source>
</evidence>
<sequence length="131" mass="14510">MAMSMASPVKAREWEKTLKVKCRLCGGARCKRCSESCALAKLDSPVRGLHADWVADCALAMMRPSSRLMNEYKIAEQFQKLNITAVFNLTLPGEHPYCGDGLVTSGFPYDPEKDLMAENSTDLTLAYPQCN</sequence>
<comment type="caution">
    <text evidence="2">The sequence shown here is derived from an EMBL/GenBank/DDBJ whole genome shotgun (WGS) entry which is preliminary data.</text>
</comment>
<protein>
    <submittedName>
        <fullName evidence="2">Uncharacterized protein</fullName>
    </submittedName>
</protein>
<dbReference type="EMBL" id="MBAD02001232">
    <property type="protein sequence ID" value="RLN56835.1"/>
    <property type="molecule type" value="Genomic_DNA"/>
</dbReference>
<dbReference type="EMBL" id="MBDO02000132">
    <property type="protein sequence ID" value="RLN62132.1"/>
    <property type="molecule type" value="Genomic_DNA"/>
</dbReference>
<reference evidence="3 4" key="1">
    <citation type="submission" date="2018-07" db="EMBL/GenBank/DDBJ databases">
        <title>Genome sequencing of oomycete isolates from Chile give support for New Zealand origin for Phytophthora kernoviae and make available the first Nothophytophthora sp. genome.</title>
        <authorList>
            <person name="Studholme D.J."/>
            <person name="Sanfuentes E."/>
            <person name="Panda P."/>
            <person name="Hill R."/>
            <person name="Sambles C."/>
            <person name="Grant M."/>
            <person name="Williams N.M."/>
            <person name="Mcdougal R.L."/>
        </authorList>
    </citation>
    <scope>NUCLEOTIDE SEQUENCE [LARGE SCALE GENOMIC DNA]</scope>
    <source>
        <strain evidence="2">Chile6</strain>
        <strain evidence="1">Chile7</strain>
    </source>
</reference>
<dbReference type="Proteomes" id="UP000277300">
    <property type="component" value="Unassembled WGS sequence"/>
</dbReference>
<evidence type="ECO:0000313" key="2">
    <source>
        <dbReference type="EMBL" id="RLN62132.1"/>
    </source>
</evidence>
<accession>A0A3F2RRR5</accession>
<organism evidence="2 3">
    <name type="scientific">Phytophthora kernoviae</name>
    <dbReference type="NCBI Taxonomy" id="325452"/>
    <lineage>
        <taxon>Eukaryota</taxon>
        <taxon>Sar</taxon>
        <taxon>Stramenopiles</taxon>
        <taxon>Oomycota</taxon>
        <taxon>Peronosporomycetes</taxon>
        <taxon>Peronosporales</taxon>
        <taxon>Peronosporaceae</taxon>
        <taxon>Phytophthora</taxon>
    </lineage>
</organism>
<gene>
    <name evidence="1" type="ORF">BBJ29_003186</name>
    <name evidence="2" type="ORF">BBP00_00004962</name>
</gene>
<name>A0A3F2RRR5_9STRA</name>
<dbReference type="AlphaFoldDB" id="A0A3F2RRR5"/>
<dbReference type="OrthoDB" id="2017893at2759"/>
<dbReference type="Proteomes" id="UP000284657">
    <property type="component" value="Unassembled WGS sequence"/>
</dbReference>
<evidence type="ECO:0000313" key="4">
    <source>
        <dbReference type="Proteomes" id="UP000284657"/>
    </source>
</evidence>
<proteinExistence type="predicted"/>
<evidence type="ECO:0000313" key="1">
    <source>
        <dbReference type="EMBL" id="RLN56835.1"/>
    </source>
</evidence>